<evidence type="ECO:0008006" key="4">
    <source>
        <dbReference type="Google" id="ProtNLM"/>
    </source>
</evidence>
<name>A0A7T5VBR0_9BACT</name>
<evidence type="ECO:0000256" key="1">
    <source>
        <dbReference type="SAM" id="SignalP"/>
    </source>
</evidence>
<gene>
    <name evidence="2" type="ORF">HP555_02820</name>
</gene>
<evidence type="ECO:0000313" key="2">
    <source>
        <dbReference type="EMBL" id="QQG64869.1"/>
    </source>
</evidence>
<feature type="signal peptide" evidence="1">
    <location>
        <begin position="1"/>
        <end position="16"/>
    </location>
</feature>
<dbReference type="AlphaFoldDB" id="A0A7T5VBR0"/>
<accession>A0A7T5VBR0</accession>
<dbReference type="EMBL" id="CP054140">
    <property type="protein sequence ID" value="QQG64869.1"/>
    <property type="molecule type" value="Genomic_DNA"/>
</dbReference>
<proteinExistence type="predicted"/>
<dbReference type="Proteomes" id="UP000596092">
    <property type="component" value="Chromosome"/>
</dbReference>
<organism evidence="2 3">
    <name type="scientific">Desulfobulbus oligotrophicus</name>
    <dbReference type="NCBI Taxonomy" id="1909699"/>
    <lineage>
        <taxon>Bacteria</taxon>
        <taxon>Pseudomonadati</taxon>
        <taxon>Thermodesulfobacteriota</taxon>
        <taxon>Desulfobulbia</taxon>
        <taxon>Desulfobulbales</taxon>
        <taxon>Desulfobulbaceae</taxon>
        <taxon>Desulfobulbus</taxon>
    </lineage>
</organism>
<keyword evidence="1" id="KW-0732">Signal</keyword>
<dbReference type="RefSeq" id="WP_199263701.1">
    <property type="nucleotide sequence ID" value="NZ_CP054140.1"/>
</dbReference>
<sequence>MRSSLFMLFMALLLLAGCHTKQIRHLASDAALIKPGQTTVKEVQQYLGEPNARREVAPGVSEFLYYEDRPGMFGTMPLIGSFSSSKGYEMIVLTITNDVVTSCDFRNHNETDRKWLEDYTWDQELQ</sequence>
<dbReference type="KEGG" id="dog:HP555_02820"/>
<protein>
    <recommendedName>
        <fullName evidence="4">Lipoprotein SmpA/OmlA domain-containing protein</fullName>
    </recommendedName>
</protein>
<reference evidence="2 3" key="1">
    <citation type="submission" date="2020-05" db="EMBL/GenBank/DDBJ databases">
        <title>Complete genome of Desulfobulbus oligotrophicus.</title>
        <authorList>
            <person name="Podar M."/>
        </authorList>
    </citation>
    <scope>NUCLEOTIDE SEQUENCE [LARGE SCALE GENOMIC DNA]</scope>
    <source>
        <strain evidence="2 3">Prop6</strain>
    </source>
</reference>
<dbReference type="PROSITE" id="PS51257">
    <property type="entry name" value="PROKAR_LIPOPROTEIN"/>
    <property type="match status" value="1"/>
</dbReference>
<keyword evidence="3" id="KW-1185">Reference proteome</keyword>
<evidence type="ECO:0000313" key="3">
    <source>
        <dbReference type="Proteomes" id="UP000596092"/>
    </source>
</evidence>
<feature type="chain" id="PRO_5033008332" description="Lipoprotein SmpA/OmlA domain-containing protein" evidence="1">
    <location>
        <begin position="17"/>
        <end position="126"/>
    </location>
</feature>